<accession>A0ABN8MFP6</accession>
<evidence type="ECO:0000313" key="2">
    <source>
        <dbReference type="EMBL" id="CAH3027518.1"/>
    </source>
</evidence>
<gene>
    <name evidence="2" type="ORF">PEVE_00031742</name>
</gene>
<evidence type="ECO:0000256" key="1">
    <source>
        <dbReference type="SAM" id="MobiDB-lite"/>
    </source>
</evidence>
<protein>
    <submittedName>
        <fullName evidence="2">Uncharacterized protein</fullName>
    </submittedName>
</protein>
<proteinExistence type="predicted"/>
<name>A0ABN8MFP6_9CNID</name>
<feature type="region of interest" description="Disordered" evidence="1">
    <location>
        <begin position="105"/>
        <end position="139"/>
    </location>
</feature>
<dbReference type="EMBL" id="CALNXI010000457">
    <property type="protein sequence ID" value="CAH3027518.1"/>
    <property type="molecule type" value="Genomic_DNA"/>
</dbReference>
<keyword evidence="3" id="KW-1185">Reference proteome</keyword>
<comment type="caution">
    <text evidence="2">The sequence shown here is derived from an EMBL/GenBank/DDBJ whole genome shotgun (WGS) entry which is preliminary data.</text>
</comment>
<sequence>MRKNGESDQRFKNRFTAERSRQFDLLQSKEVTDQNADGCWKRAYQGCIDVEKVSELLFDRGTAYIAQLFQGNHFSNAAGSRIITNLKPEVRDNVYCFMYPEEYTVTENDESDSSSSTSDDEELGNDDEEEHEQRDVAQH</sequence>
<reference evidence="2 3" key="1">
    <citation type="submission" date="2022-05" db="EMBL/GenBank/DDBJ databases">
        <authorList>
            <consortium name="Genoscope - CEA"/>
            <person name="William W."/>
        </authorList>
    </citation>
    <scope>NUCLEOTIDE SEQUENCE [LARGE SCALE GENOMIC DNA]</scope>
</reference>
<evidence type="ECO:0000313" key="3">
    <source>
        <dbReference type="Proteomes" id="UP001159427"/>
    </source>
</evidence>
<organism evidence="2 3">
    <name type="scientific">Porites evermanni</name>
    <dbReference type="NCBI Taxonomy" id="104178"/>
    <lineage>
        <taxon>Eukaryota</taxon>
        <taxon>Metazoa</taxon>
        <taxon>Cnidaria</taxon>
        <taxon>Anthozoa</taxon>
        <taxon>Hexacorallia</taxon>
        <taxon>Scleractinia</taxon>
        <taxon>Fungiina</taxon>
        <taxon>Poritidae</taxon>
        <taxon>Porites</taxon>
    </lineage>
</organism>
<feature type="compositionally biased region" description="Acidic residues" evidence="1">
    <location>
        <begin position="107"/>
        <end position="130"/>
    </location>
</feature>
<dbReference type="Proteomes" id="UP001159427">
    <property type="component" value="Unassembled WGS sequence"/>
</dbReference>